<keyword evidence="2" id="KW-0677">Repeat</keyword>
<dbReference type="GO" id="GO:0005634">
    <property type="term" value="C:nucleus"/>
    <property type="evidence" value="ECO:0007669"/>
    <property type="project" value="TreeGrafter"/>
</dbReference>
<dbReference type="InterPro" id="IPR036322">
    <property type="entry name" value="WD40_repeat_dom_sf"/>
</dbReference>
<protein>
    <recommendedName>
        <fullName evidence="4">Gem-associated protein 5 first beta-propeller domain-containing protein</fullName>
    </recommendedName>
</protein>
<dbReference type="SMART" id="SM00320">
    <property type="entry name" value="WD40"/>
    <property type="match status" value="4"/>
</dbReference>
<dbReference type="SUPFAM" id="SSF50978">
    <property type="entry name" value="WD40 repeat-like"/>
    <property type="match status" value="1"/>
</dbReference>
<evidence type="ECO:0000256" key="3">
    <source>
        <dbReference type="PROSITE-ProRule" id="PRU00221"/>
    </source>
</evidence>
<feature type="repeat" description="WD" evidence="3">
    <location>
        <begin position="226"/>
        <end position="249"/>
    </location>
</feature>
<dbReference type="Pfam" id="PF23770">
    <property type="entry name" value="Beta-prop_RIG_1st"/>
    <property type="match status" value="1"/>
</dbReference>
<accession>A0AAD9NUK5</accession>
<dbReference type="PROSITE" id="PS00678">
    <property type="entry name" value="WD_REPEATS_1"/>
    <property type="match status" value="2"/>
</dbReference>
<dbReference type="Pfam" id="PF00400">
    <property type="entry name" value="WD40"/>
    <property type="match status" value="1"/>
</dbReference>
<evidence type="ECO:0000256" key="2">
    <source>
        <dbReference type="ARBA" id="ARBA00022737"/>
    </source>
</evidence>
<dbReference type="AlphaFoldDB" id="A0AAD9NUK5"/>
<dbReference type="PANTHER" id="PTHR46362">
    <property type="entry name" value="GEM-ASSOCIATED PROTEIN 5"/>
    <property type="match status" value="1"/>
</dbReference>
<dbReference type="Gene3D" id="2.130.10.10">
    <property type="entry name" value="YVTN repeat-like/Quinoprotein amine dehydrogenase"/>
    <property type="match status" value="1"/>
</dbReference>
<dbReference type="EMBL" id="JAODUO010000314">
    <property type="protein sequence ID" value="KAK2183367.1"/>
    <property type="molecule type" value="Genomic_DNA"/>
</dbReference>
<reference evidence="5" key="1">
    <citation type="journal article" date="2023" name="Mol. Biol. Evol.">
        <title>Third-Generation Sequencing Reveals the Adaptive Role of the Epigenome in Three Deep-Sea Polychaetes.</title>
        <authorList>
            <person name="Perez M."/>
            <person name="Aroh O."/>
            <person name="Sun Y."/>
            <person name="Lan Y."/>
            <person name="Juniper S.K."/>
            <person name="Young C.R."/>
            <person name="Angers B."/>
            <person name="Qian P.Y."/>
        </authorList>
    </citation>
    <scope>NUCLEOTIDE SEQUENCE</scope>
    <source>
        <strain evidence="5">R07B-5</strain>
    </source>
</reference>
<evidence type="ECO:0000256" key="1">
    <source>
        <dbReference type="ARBA" id="ARBA00022574"/>
    </source>
</evidence>
<name>A0AAD9NUK5_RIDPI</name>
<dbReference type="GO" id="GO:0032797">
    <property type="term" value="C:SMN complex"/>
    <property type="evidence" value="ECO:0007669"/>
    <property type="project" value="TreeGrafter"/>
</dbReference>
<dbReference type="PANTHER" id="PTHR46362:SF1">
    <property type="entry name" value="GEM-ASSOCIATED PROTEIN 5"/>
    <property type="match status" value="1"/>
</dbReference>
<dbReference type="InterPro" id="IPR019775">
    <property type="entry name" value="WD40_repeat_CS"/>
</dbReference>
<dbReference type="InterPro" id="IPR056432">
    <property type="entry name" value="Beta-prop_GEMI5_1st"/>
</dbReference>
<dbReference type="Proteomes" id="UP001209878">
    <property type="component" value="Unassembled WGS sequence"/>
</dbReference>
<dbReference type="InterPro" id="IPR001680">
    <property type="entry name" value="WD40_rpt"/>
</dbReference>
<dbReference type="InterPro" id="IPR052640">
    <property type="entry name" value="Gemin-5"/>
</dbReference>
<dbReference type="GO" id="GO:0000387">
    <property type="term" value="P:spliceosomal snRNP assembly"/>
    <property type="evidence" value="ECO:0007669"/>
    <property type="project" value="TreeGrafter"/>
</dbReference>
<comment type="caution">
    <text evidence="5">The sequence shown here is derived from an EMBL/GenBank/DDBJ whole genome shotgun (WGS) entry which is preliminary data.</text>
</comment>
<evidence type="ECO:0000313" key="5">
    <source>
        <dbReference type="EMBL" id="KAK2183367.1"/>
    </source>
</evidence>
<sequence length="293" mass="32927">MTDYVLPASPSWYCSRVTDANEYGLLVFGAKNSIFIWDVNVKPPRHKGYFRAHQERVVGVSLCRHQLSQPKCCSAGEDGKIKIWNLDSQALLTEHSEHKNSPTVVDWSRVDQDLVVSGDDKGGIVAWRPSTGRCQHHQLDAAHVFCLACSPHSACHVAVGYKTGIVLVVDISGQRSDVLQRLRGHDEEVHSVSWCPPTGSDCTNWRSHTTELSVPLSEDDPTKEWLLASASRDRTIRVWNVRQGNAVHTLRLPSNTGGHKRERFDEQGRTARVWVALHWPQNRPHELVSSSHK</sequence>
<feature type="repeat" description="WD" evidence="3">
    <location>
        <begin position="50"/>
        <end position="94"/>
    </location>
</feature>
<dbReference type="PROSITE" id="PS50082">
    <property type="entry name" value="WD_REPEATS_2"/>
    <property type="match status" value="2"/>
</dbReference>
<evidence type="ECO:0000313" key="6">
    <source>
        <dbReference type="Proteomes" id="UP001209878"/>
    </source>
</evidence>
<dbReference type="GO" id="GO:0003730">
    <property type="term" value="F:mRNA 3'-UTR binding"/>
    <property type="evidence" value="ECO:0007669"/>
    <property type="project" value="TreeGrafter"/>
</dbReference>
<keyword evidence="1 3" id="KW-0853">WD repeat</keyword>
<evidence type="ECO:0000259" key="4">
    <source>
        <dbReference type="Pfam" id="PF23770"/>
    </source>
</evidence>
<keyword evidence="6" id="KW-1185">Reference proteome</keyword>
<gene>
    <name evidence="5" type="ORF">NP493_311g02080</name>
</gene>
<proteinExistence type="predicted"/>
<dbReference type="InterPro" id="IPR015943">
    <property type="entry name" value="WD40/YVTN_repeat-like_dom_sf"/>
</dbReference>
<organism evidence="5 6">
    <name type="scientific">Ridgeia piscesae</name>
    <name type="common">Tubeworm</name>
    <dbReference type="NCBI Taxonomy" id="27915"/>
    <lineage>
        <taxon>Eukaryota</taxon>
        <taxon>Metazoa</taxon>
        <taxon>Spiralia</taxon>
        <taxon>Lophotrochozoa</taxon>
        <taxon>Annelida</taxon>
        <taxon>Polychaeta</taxon>
        <taxon>Sedentaria</taxon>
        <taxon>Canalipalpata</taxon>
        <taxon>Sabellida</taxon>
        <taxon>Siboglinidae</taxon>
        <taxon>Ridgeia</taxon>
    </lineage>
</organism>
<feature type="domain" description="Gem-associated protein 5 first beta-propeller" evidence="4">
    <location>
        <begin position="143"/>
        <end position="195"/>
    </location>
</feature>